<name>A0A1W1CMW1_9ZZZZ</name>
<protein>
    <submittedName>
        <fullName evidence="1">Uncharacterized protein</fullName>
    </submittedName>
</protein>
<organism evidence="1">
    <name type="scientific">hydrothermal vent metagenome</name>
    <dbReference type="NCBI Taxonomy" id="652676"/>
    <lineage>
        <taxon>unclassified sequences</taxon>
        <taxon>metagenomes</taxon>
        <taxon>ecological metagenomes</taxon>
    </lineage>
</organism>
<evidence type="ECO:0000313" key="1">
    <source>
        <dbReference type="EMBL" id="SFV67156.1"/>
    </source>
</evidence>
<dbReference type="EMBL" id="FPHN01000221">
    <property type="protein sequence ID" value="SFV67156.1"/>
    <property type="molecule type" value="Genomic_DNA"/>
</dbReference>
<reference evidence="1" key="1">
    <citation type="submission" date="2016-10" db="EMBL/GenBank/DDBJ databases">
        <authorList>
            <person name="de Groot N.N."/>
        </authorList>
    </citation>
    <scope>NUCLEOTIDE SEQUENCE</scope>
</reference>
<proteinExistence type="predicted"/>
<accession>A0A1W1CMW1</accession>
<gene>
    <name evidence="1" type="ORF">MNB_SV-14-137</name>
</gene>
<sequence length="388" mass="44539">MLLRNGSNNAVVRGQIYNLVKTVQKIDKLTQKSTTHYIPVLKKSKNIKNLRVTIDDGFTKQTRRVKADGKFTFSKFNMGDISVIIDGEKEEEVKNDEINTTSTVRLFEENLTISSEDNDLGNFYVPETIANNESEENEPVERVTPTHNFKTMKVIDVQDKDDRYMYENRTYKGKLVFKNTGETIATALNYSITTNDQYVESITHDIIMGSVDVNQSVEIPFEVTFRMLDKIKHHVELDFIIRDVNGNEWLDNAYLDVYQTPVWVNLKTKSSKLKGYFVTPEHEVIDIDTSDIRVKLPVRPDANYYFVVSSPENIDTETAYSIGIDVNASEFEDFHDTSAFEPNNTEEKAKKIEVGDSIKSFIHKGDIDFFSIKFKENISFTPPPLPFN</sequence>
<dbReference type="AlphaFoldDB" id="A0A1W1CMW1"/>